<evidence type="ECO:0000256" key="4">
    <source>
        <dbReference type="HAMAP-Rule" id="MF_03002"/>
    </source>
</evidence>
<organism evidence="8 9">
    <name type="scientific">Helobdella robusta</name>
    <name type="common">Californian leech</name>
    <dbReference type="NCBI Taxonomy" id="6412"/>
    <lineage>
        <taxon>Eukaryota</taxon>
        <taxon>Metazoa</taxon>
        <taxon>Spiralia</taxon>
        <taxon>Lophotrochozoa</taxon>
        <taxon>Annelida</taxon>
        <taxon>Clitellata</taxon>
        <taxon>Hirudinea</taxon>
        <taxon>Rhynchobdellida</taxon>
        <taxon>Glossiphoniidae</taxon>
        <taxon>Helobdella</taxon>
    </lineage>
</organism>
<evidence type="ECO:0000313" key="9">
    <source>
        <dbReference type="Proteomes" id="UP000015101"/>
    </source>
</evidence>
<dbReference type="InterPro" id="IPR036390">
    <property type="entry name" value="WH_DNA-bd_sf"/>
</dbReference>
<comment type="subunit">
    <text evidence="4">Component of the eukaryotic translation initiation factor 3 (eIF-3) complex.</text>
</comment>
<dbReference type="GO" id="GO:0003723">
    <property type="term" value="F:RNA binding"/>
    <property type="evidence" value="ECO:0007669"/>
    <property type="project" value="InterPro"/>
</dbReference>
<keyword evidence="3 4" id="KW-0648">Protein biosynthesis</keyword>
<dbReference type="PROSITE" id="PS50250">
    <property type="entry name" value="PCI"/>
    <property type="match status" value="1"/>
</dbReference>
<dbReference type="EMBL" id="KB095959">
    <property type="protein sequence ID" value="ESO09399.1"/>
    <property type="molecule type" value="Genomic_DNA"/>
</dbReference>
<dbReference type="GO" id="GO:0003743">
    <property type="term" value="F:translation initiation factor activity"/>
    <property type="evidence" value="ECO:0007669"/>
    <property type="project" value="UniProtKB-UniRule"/>
</dbReference>
<feature type="compositionally biased region" description="Basic and acidic residues" evidence="5">
    <location>
        <begin position="163"/>
        <end position="178"/>
    </location>
</feature>
<dbReference type="Pfam" id="PF26569">
    <property type="entry name" value="EIF3CL_C"/>
    <property type="match status" value="1"/>
</dbReference>
<comment type="function">
    <text evidence="4">Component of the eukaryotic translation initiation factor 3 (eIF-3) complex, which is involved in protein synthesis of a specialized repertoire of mRNAs and, together with other initiation factors, stimulates binding of mRNA and methionyl-tRNAi to the 40S ribosome. The eIF-3 complex specifically targets and initiates translation of a subset of mRNAs involved in cell proliferation.</text>
</comment>
<dbReference type="GO" id="GO:0001732">
    <property type="term" value="P:formation of cytoplasmic translation initiation complex"/>
    <property type="evidence" value="ECO:0007669"/>
    <property type="project" value="UniProtKB-UniRule"/>
</dbReference>
<dbReference type="GeneID" id="20195106"/>
<feature type="region of interest" description="Disordered" evidence="5">
    <location>
        <begin position="1"/>
        <end position="24"/>
    </location>
</feature>
<dbReference type="OMA" id="FRCGLIK"/>
<dbReference type="SMART" id="SM00088">
    <property type="entry name" value="PINT"/>
    <property type="match status" value="1"/>
</dbReference>
<dbReference type="eggNOG" id="KOG1076">
    <property type="taxonomic scope" value="Eukaryota"/>
</dbReference>
<dbReference type="AlphaFoldDB" id="T1EEV4"/>
<keyword evidence="2 4" id="KW-0396">Initiation factor</keyword>
<comment type="subcellular location">
    <subcellularLocation>
        <location evidence="4">Cytoplasm</location>
    </subcellularLocation>
</comment>
<dbReference type="GO" id="GO:0016282">
    <property type="term" value="C:eukaryotic 43S preinitiation complex"/>
    <property type="evidence" value="ECO:0007669"/>
    <property type="project" value="UniProtKB-UniRule"/>
</dbReference>
<evidence type="ECO:0000256" key="2">
    <source>
        <dbReference type="ARBA" id="ARBA00022540"/>
    </source>
</evidence>
<dbReference type="PANTHER" id="PTHR13937">
    <property type="entry name" value="EUKARYOTIC TRANSLATION INITATION FACTOR 3, SUBUNIT 8 EIF3S8 -RELATED"/>
    <property type="match status" value="1"/>
</dbReference>
<evidence type="ECO:0000259" key="6">
    <source>
        <dbReference type="PROSITE" id="PS50250"/>
    </source>
</evidence>
<dbReference type="HOGENOM" id="CLU_004304_0_0_1"/>
<dbReference type="InterPro" id="IPR058999">
    <property type="entry name" value="EIF3CL_C"/>
</dbReference>
<dbReference type="GO" id="GO:0006413">
    <property type="term" value="P:translational initiation"/>
    <property type="evidence" value="ECO:0000318"/>
    <property type="project" value="GO_Central"/>
</dbReference>
<dbReference type="InterPro" id="IPR008905">
    <property type="entry name" value="EIF3C_N_dom"/>
</dbReference>
<feature type="compositionally biased region" description="Acidic residues" evidence="5">
    <location>
        <begin position="11"/>
        <end position="20"/>
    </location>
</feature>
<dbReference type="EMBL" id="AMQM01002956">
    <property type="status" value="NOT_ANNOTATED_CDS"/>
    <property type="molecule type" value="Genomic_DNA"/>
</dbReference>
<dbReference type="PANTHER" id="PTHR13937:SF0">
    <property type="entry name" value="EUKARYOTIC TRANSLATION INITIATION FACTOR 3 SUBUNIT C-RELATED"/>
    <property type="match status" value="1"/>
</dbReference>
<dbReference type="FunCoup" id="T1EEV4">
    <property type="interactions" value="1672"/>
</dbReference>
<feature type="domain" description="PCI" evidence="6">
    <location>
        <begin position="649"/>
        <end position="825"/>
    </location>
</feature>
<feature type="compositionally biased region" description="Basic and acidic residues" evidence="5">
    <location>
        <begin position="208"/>
        <end position="217"/>
    </location>
</feature>
<dbReference type="HAMAP" id="MF_03002">
    <property type="entry name" value="eIF3c"/>
    <property type="match status" value="1"/>
</dbReference>
<dbReference type="KEGG" id="hro:HELRODRAFT_109647"/>
<accession>T1EEV4</accession>
<reference evidence="7 9" key="2">
    <citation type="journal article" date="2013" name="Nature">
        <title>Insights into bilaterian evolution from three spiralian genomes.</title>
        <authorList>
            <person name="Simakov O."/>
            <person name="Marletaz F."/>
            <person name="Cho S.J."/>
            <person name="Edsinger-Gonzales E."/>
            <person name="Havlak P."/>
            <person name="Hellsten U."/>
            <person name="Kuo D.H."/>
            <person name="Larsson T."/>
            <person name="Lv J."/>
            <person name="Arendt D."/>
            <person name="Savage R."/>
            <person name="Osoegawa K."/>
            <person name="de Jong P."/>
            <person name="Grimwood J."/>
            <person name="Chapman J.A."/>
            <person name="Shapiro H."/>
            <person name="Aerts A."/>
            <person name="Otillar R.P."/>
            <person name="Terry A.Y."/>
            <person name="Boore J.L."/>
            <person name="Grigoriev I.V."/>
            <person name="Lindberg D.R."/>
            <person name="Seaver E.C."/>
            <person name="Weisblat D.A."/>
            <person name="Putnam N.H."/>
            <person name="Rokhsar D.S."/>
        </authorList>
    </citation>
    <scope>NUCLEOTIDE SEQUENCE</scope>
</reference>
<reference evidence="8" key="3">
    <citation type="submission" date="2015-06" db="UniProtKB">
        <authorList>
            <consortium name="EnsemblMetazoa"/>
        </authorList>
    </citation>
    <scope>IDENTIFICATION</scope>
</reference>
<dbReference type="GO" id="GO:0005852">
    <property type="term" value="C:eukaryotic translation initiation factor 3 complex"/>
    <property type="evidence" value="ECO:0000318"/>
    <property type="project" value="GO_Central"/>
</dbReference>
<feature type="region of interest" description="Disordered" evidence="5">
    <location>
        <begin position="163"/>
        <end position="241"/>
    </location>
</feature>
<dbReference type="OrthoDB" id="29647at2759"/>
<comment type="similarity">
    <text evidence="4">Belongs to the eIF-3 subunit C family.</text>
</comment>
<dbReference type="Pfam" id="PF05470">
    <property type="entry name" value="eIF-3c_N"/>
    <property type="match status" value="1"/>
</dbReference>
<dbReference type="InterPro" id="IPR000717">
    <property type="entry name" value="PCI_dom"/>
</dbReference>
<dbReference type="Proteomes" id="UP000015101">
    <property type="component" value="Unassembled WGS sequence"/>
</dbReference>
<keyword evidence="1 4" id="KW-0963">Cytoplasm</keyword>
<dbReference type="RefSeq" id="XP_009012492.1">
    <property type="nucleotide sequence ID" value="XM_009014244.1"/>
</dbReference>
<protein>
    <recommendedName>
        <fullName evidence="4">Eukaryotic translation initiation factor 3 subunit C</fullName>
        <shortName evidence="4">eIF3c</shortName>
    </recommendedName>
    <alternativeName>
        <fullName evidence="4">Eukaryotic translation initiation factor 3 subunit 8</fullName>
    </alternativeName>
</protein>
<reference evidence="9" key="1">
    <citation type="submission" date="2012-12" db="EMBL/GenBank/DDBJ databases">
        <authorList>
            <person name="Hellsten U."/>
            <person name="Grimwood J."/>
            <person name="Chapman J.A."/>
            <person name="Shapiro H."/>
            <person name="Aerts A."/>
            <person name="Otillar R.P."/>
            <person name="Terry A.Y."/>
            <person name="Boore J.L."/>
            <person name="Simakov O."/>
            <person name="Marletaz F."/>
            <person name="Cho S.-J."/>
            <person name="Edsinger-Gonzales E."/>
            <person name="Havlak P."/>
            <person name="Kuo D.-H."/>
            <person name="Larsson T."/>
            <person name="Lv J."/>
            <person name="Arendt D."/>
            <person name="Savage R."/>
            <person name="Osoegawa K."/>
            <person name="de Jong P."/>
            <person name="Lindberg D.R."/>
            <person name="Seaver E.C."/>
            <person name="Weisblat D.A."/>
            <person name="Putnam N.H."/>
            <person name="Grigoriev I.V."/>
            <person name="Rokhsar D.S."/>
        </authorList>
    </citation>
    <scope>NUCLEOTIDE SEQUENCE</scope>
</reference>
<feature type="compositionally biased region" description="Basic and acidic residues" evidence="5">
    <location>
        <begin position="1"/>
        <end position="10"/>
    </location>
</feature>
<dbReference type="EnsemblMetazoa" id="HelroT109647">
    <property type="protein sequence ID" value="HelroP109647"/>
    <property type="gene ID" value="HelroG109647"/>
</dbReference>
<sequence length="905" mass="104561">MSRFFGKSDSETETSESEDEIQVKPPAKTFIALSDDDEETRRVVKSTKDKKFEELQTIITNLKNHKKIKDMSNVLTGNFYRLHLKDFEDLGKAFEKAKKIIEKEGIPRFFIRSLVELEGFVNQHWDDAEGRKLLSKANSKGLTALRQKLKKYNKNFEDKLANYRENPDVVGSEDEKSKGYNIYDSSDEEKNDDDDEIIAPPSKGKQTVADEKAKNEESDSDDMWEQESSSESSSSDEDIRPLNQLTADYFRKKVPLEGEVERKKKEKDEKKKKAKVKIEEESDDEVGEWEKVKPSAAVVERPEIFGKDVEITHDVVRKKLSELVAGRGKKGTDRSMQIDLLIDLRKIAKDHNLGEPLDCKILFCIIASIFDYNPSVAASMKVDMWEKCLFYIKELLKILNDNIGVIIVGEYIGDDAENVIGPNPPYKLRGCMLTTVERMDEEFTLMLQACDAHSTEYIERLRDETTVCKIIEDLERYLKGHSTDDELCRVFLKRIQHLYYKFDPKSFGTGPETLSDPNSSRAVMDRLCKFIYAKDTTDRIRTRAILSHIYHHALHDRFFEARDLMLMSHLQDNIQHSDIPTQILYNRAMVQLGLCAFRQGMIKDAHNCLVDIQSSRRARELLAQGLLPQRQHERTPEQEKKEKRRQIPYHMHINLELLECVYLVSAMLIEIPNMAAHEFDARKRMISKNFHHVLRENEKQTLVGPPENMREHVVAACKAMKSGDWKACYNYIVNEKMNAKVWDLFANSDDVRKMIGLKIQEESLRTYLFSYSYIYESLSLDNLSHMFNLPSSTIHSIVSKMVINDELLAAIDEPSQTVVMHKTEPSLVQSLALQLADKLSQIVEHNERSLDLKITGPSYFNYQPRPQYGAQNAGSYQQRDGQQQNYIGRRQNQRGRDGGVRFQNQ</sequence>
<gene>
    <name evidence="8" type="primary">20195106</name>
    <name evidence="7" type="ORF">HELRODRAFT_109647</name>
</gene>
<dbReference type="GO" id="GO:0033290">
    <property type="term" value="C:eukaryotic 48S preinitiation complex"/>
    <property type="evidence" value="ECO:0007669"/>
    <property type="project" value="UniProtKB-UniRule"/>
</dbReference>
<dbReference type="CTD" id="20195106"/>
<evidence type="ECO:0000256" key="5">
    <source>
        <dbReference type="SAM" id="MobiDB-lite"/>
    </source>
</evidence>
<name>T1EEV4_HELRO</name>
<keyword evidence="9" id="KW-1185">Reference proteome</keyword>
<dbReference type="InParanoid" id="T1EEV4"/>
<evidence type="ECO:0000313" key="8">
    <source>
        <dbReference type="EnsemblMetazoa" id="HelroP109647"/>
    </source>
</evidence>
<dbReference type="SUPFAM" id="SSF46785">
    <property type="entry name" value="Winged helix' DNA-binding domain"/>
    <property type="match status" value="1"/>
</dbReference>
<dbReference type="STRING" id="6412.T1EEV4"/>
<proteinExistence type="inferred from homology"/>
<evidence type="ECO:0000256" key="3">
    <source>
        <dbReference type="ARBA" id="ARBA00022917"/>
    </source>
</evidence>
<evidence type="ECO:0000313" key="7">
    <source>
        <dbReference type="EMBL" id="ESO09399.1"/>
    </source>
</evidence>
<evidence type="ECO:0000256" key="1">
    <source>
        <dbReference type="ARBA" id="ARBA00022490"/>
    </source>
</evidence>
<feature type="compositionally biased region" description="Acidic residues" evidence="5">
    <location>
        <begin position="185"/>
        <end position="197"/>
    </location>
</feature>
<dbReference type="InterPro" id="IPR027516">
    <property type="entry name" value="EIF3C"/>
</dbReference>
<dbReference type="GO" id="GO:0031369">
    <property type="term" value="F:translation initiation factor binding"/>
    <property type="evidence" value="ECO:0000318"/>
    <property type="project" value="GO_Central"/>
</dbReference>
<dbReference type="Pfam" id="PF01399">
    <property type="entry name" value="PCI"/>
    <property type="match status" value="1"/>
</dbReference>